<gene>
    <name evidence="1" type="ORF">HanXRQr2_Chr16g0778421</name>
</gene>
<proteinExistence type="predicted"/>
<dbReference type="Proteomes" id="UP000215914">
    <property type="component" value="Unassembled WGS sequence"/>
</dbReference>
<evidence type="ECO:0000313" key="2">
    <source>
        <dbReference type="Proteomes" id="UP000215914"/>
    </source>
</evidence>
<dbReference type="Gramene" id="mRNA:HanXRQr2_Chr16g0778421">
    <property type="protein sequence ID" value="mRNA:HanXRQr2_Chr16g0778421"/>
    <property type="gene ID" value="HanXRQr2_Chr16g0778421"/>
</dbReference>
<name>A0A9K3DX70_HELAN</name>
<reference evidence="1" key="1">
    <citation type="journal article" date="2017" name="Nature">
        <title>The sunflower genome provides insights into oil metabolism, flowering and Asterid evolution.</title>
        <authorList>
            <person name="Badouin H."/>
            <person name="Gouzy J."/>
            <person name="Grassa C.J."/>
            <person name="Murat F."/>
            <person name="Staton S.E."/>
            <person name="Cottret L."/>
            <person name="Lelandais-Briere C."/>
            <person name="Owens G.L."/>
            <person name="Carrere S."/>
            <person name="Mayjonade B."/>
            <person name="Legrand L."/>
            <person name="Gill N."/>
            <person name="Kane N.C."/>
            <person name="Bowers J.E."/>
            <person name="Hubner S."/>
            <person name="Bellec A."/>
            <person name="Berard A."/>
            <person name="Berges H."/>
            <person name="Blanchet N."/>
            <person name="Boniface M.C."/>
            <person name="Brunel D."/>
            <person name="Catrice O."/>
            <person name="Chaidir N."/>
            <person name="Claudel C."/>
            <person name="Donnadieu C."/>
            <person name="Faraut T."/>
            <person name="Fievet G."/>
            <person name="Helmstetter N."/>
            <person name="King M."/>
            <person name="Knapp S.J."/>
            <person name="Lai Z."/>
            <person name="Le Paslier M.C."/>
            <person name="Lippi Y."/>
            <person name="Lorenzon L."/>
            <person name="Mandel J.R."/>
            <person name="Marage G."/>
            <person name="Marchand G."/>
            <person name="Marquand E."/>
            <person name="Bret-Mestries E."/>
            <person name="Morien E."/>
            <person name="Nambeesan S."/>
            <person name="Nguyen T."/>
            <person name="Pegot-Espagnet P."/>
            <person name="Pouilly N."/>
            <person name="Raftis F."/>
            <person name="Sallet E."/>
            <person name="Schiex T."/>
            <person name="Thomas J."/>
            <person name="Vandecasteele C."/>
            <person name="Vares D."/>
            <person name="Vear F."/>
            <person name="Vautrin S."/>
            <person name="Crespi M."/>
            <person name="Mangin B."/>
            <person name="Burke J.M."/>
            <person name="Salse J."/>
            <person name="Munos S."/>
            <person name="Vincourt P."/>
            <person name="Rieseberg L.H."/>
            <person name="Langlade N.B."/>
        </authorList>
    </citation>
    <scope>NUCLEOTIDE SEQUENCE</scope>
    <source>
        <tissue evidence="1">Leaves</tissue>
    </source>
</reference>
<keyword evidence="2" id="KW-1185">Reference proteome</keyword>
<reference evidence="1" key="2">
    <citation type="submission" date="2020-06" db="EMBL/GenBank/DDBJ databases">
        <title>Helianthus annuus Genome sequencing and assembly Release 2.</title>
        <authorList>
            <person name="Gouzy J."/>
            <person name="Langlade N."/>
            <person name="Munos S."/>
        </authorList>
    </citation>
    <scope>NUCLEOTIDE SEQUENCE</scope>
    <source>
        <tissue evidence="1">Leaves</tissue>
    </source>
</reference>
<comment type="caution">
    <text evidence="1">The sequence shown here is derived from an EMBL/GenBank/DDBJ whole genome shotgun (WGS) entry which is preliminary data.</text>
</comment>
<evidence type="ECO:0000313" key="1">
    <source>
        <dbReference type="EMBL" id="KAF5762588.1"/>
    </source>
</evidence>
<protein>
    <submittedName>
        <fullName evidence="1">Uncharacterized protein</fullName>
    </submittedName>
</protein>
<dbReference type="AlphaFoldDB" id="A0A9K3DX70"/>
<accession>A0A9K3DX70</accession>
<dbReference type="EMBL" id="MNCJ02000331">
    <property type="protein sequence ID" value="KAF5762588.1"/>
    <property type="molecule type" value="Genomic_DNA"/>
</dbReference>
<sequence length="56" mass="6481">MVFGSSKLRFDVVVVVAVRRLGGGRRRWFLMVWESTVERLGKCAFFVVDDKVQSIF</sequence>
<organism evidence="1 2">
    <name type="scientific">Helianthus annuus</name>
    <name type="common">Common sunflower</name>
    <dbReference type="NCBI Taxonomy" id="4232"/>
    <lineage>
        <taxon>Eukaryota</taxon>
        <taxon>Viridiplantae</taxon>
        <taxon>Streptophyta</taxon>
        <taxon>Embryophyta</taxon>
        <taxon>Tracheophyta</taxon>
        <taxon>Spermatophyta</taxon>
        <taxon>Magnoliopsida</taxon>
        <taxon>eudicotyledons</taxon>
        <taxon>Gunneridae</taxon>
        <taxon>Pentapetalae</taxon>
        <taxon>asterids</taxon>
        <taxon>campanulids</taxon>
        <taxon>Asterales</taxon>
        <taxon>Asteraceae</taxon>
        <taxon>Asteroideae</taxon>
        <taxon>Heliantheae alliance</taxon>
        <taxon>Heliantheae</taxon>
        <taxon>Helianthus</taxon>
    </lineage>
</organism>